<organism evidence="1">
    <name type="scientific">freshwater metagenome</name>
    <dbReference type="NCBI Taxonomy" id="449393"/>
    <lineage>
        <taxon>unclassified sequences</taxon>
        <taxon>metagenomes</taxon>
        <taxon>ecological metagenomes</taxon>
    </lineage>
</organism>
<dbReference type="EMBL" id="CAFBLP010000100">
    <property type="protein sequence ID" value="CAB4889842.1"/>
    <property type="molecule type" value="Genomic_DNA"/>
</dbReference>
<name>A0A6J7F189_9ZZZZ</name>
<protein>
    <submittedName>
        <fullName evidence="1">Unannotated protein</fullName>
    </submittedName>
</protein>
<gene>
    <name evidence="1" type="ORF">UFOPK3376_02734</name>
</gene>
<evidence type="ECO:0000313" key="1">
    <source>
        <dbReference type="EMBL" id="CAB4889842.1"/>
    </source>
</evidence>
<sequence length="100" mass="11102">MSDHTSDYSQYREHLSAEQINAVLRHGHIIPMGRGWTREYLAEHHPGWTFKALLDVFNAAGVRGSGGGCAGICVAGVKYLHFNDDTSFEVERIDAAEVEQ</sequence>
<dbReference type="AlphaFoldDB" id="A0A6J7F189"/>
<accession>A0A6J7F189</accession>
<proteinExistence type="predicted"/>
<reference evidence="1" key="1">
    <citation type="submission" date="2020-05" db="EMBL/GenBank/DDBJ databases">
        <authorList>
            <person name="Chiriac C."/>
            <person name="Salcher M."/>
            <person name="Ghai R."/>
            <person name="Kavagutti S V."/>
        </authorList>
    </citation>
    <scope>NUCLEOTIDE SEQUENCE</scope>
</reference>